<organism evidence="4">
    <name type="scientific">Leptosphaeria maculans (strain JN3 / isolate v23.1.3 / race Av1-4-5-6-7-8)</name>
    <name type="common">Blackleg fungus</name>
    <name type="synonym">Phoma lingam</name>
    <dbReference type="NCBI Taxonomy" id="985895"/>
    <lineage>
        <taxon>Eukaryota</taxon>
        <taxon>Fungi</taxon>
        <taxon>Dikarya</taxon>
        <taxon>Ascomycota</taxon>
        <taxon>Pezizomycotina</taxon>
        <taxon>Dothideomycetes</taxon>
        <taxon>Pleosporomycetidae</taxon>
        <taxon>Pleosporales</taxon>
        <taxon>Pleosporineae</taxon>
        <taxon>Leptosphaeriaceae</taxon>
        <taxon>Plenodomus</taxon>
        <taxon>Plenodomus lingam/Leptosphaeria maculans species complex</taxon>
    </lineage>
</organism>
<dbReference type="InterPro" id="IPR035426">
    <property type="entry name" value="Gemin2/Brr1"/>
</dbReference>
<dbReference type="GO" id="GO:0005634">
    <property type="term" value="C:nucleus"/>
    <property type="evidence" value="ECO:0007669"/>
    <property type="project" value="TreeGrafter"/>
</dbReference>
<dbReference type="PANTHER" id="PTHR12794:SF0">
    <property type="entry name" value="GEM-ASSOCIATED PROTEIN 2"/>
    <property type="match status" value="1"/>
</dbReference>
<dbReference type="Proteomes" id="UP000002668">
    <property type="component" value="Genome"/>
</dbReference>
<dbReference type="Gene3D" id="1.20.58.1070">
    <property type="match status" value="1"/>
</dbReference>
<dbReference type="InParanoid" id="E4ZUD9"/>
<proteinExistence type="inferred from homology"/>
<dbReference type="OrthoDB" id="428895at2759"/>
<dbReference type="VEuPathDB" id="FungiDB:LEMA_P114330.1"/>
<dbReference type="Pfam" id="PF04938">
    <property type="entry name" value="SIP1"/>
    <property type="match status" value="1"/>
</dbReference>
<dbReference type="eggNOG" id="ENOG502SCAA">
    <property type="taxonomic scope" value="Eukaryota"/>
</dbReference>
<sequence>MASTHKNLAVTREGETYNKLSRPSDYLISTTPLLPPLSPAARPSAPANKRKRGREGTTGSNGSKRIKDEKAFGNLNDDAAVLDESWSAKSYGMRTILPGGEDEVELTGESTNEAMAYLRSVRSEASKIPPLLVAQTTNKVNNTDDIALSRNQTGTEDGVFYRDGVWVAVDGGLQESGVAVDPDGRRSSLEPQQGYYDLILARFQALRIKLLDAGFPSTKFAASRSHRQPRNRGAWLDVIDVNLPTSDYICHLDQSSLFHALEACSASLGRSASISREKSCWIWTLLAMTSDAGTMNSQMVGKIRYLGMQAARLSARLQQEDFDQDTHESNVGILDEGKAAKDNQEHSMQATDNGVVWKDEAIGTEAPQSPPQMPKKEDGHENQGVASSCKGIEAPLSDPEGEHTQTLELARARLLAQLGDRLVPPRGCPLEEEGDARKGFEKPSVDDAIDWNTKATIDMILTVVAELYGQRDLLKFRLAW</sequence>
<name>E4ZUD9_LEPMJ</name>
<feature type="region of interest" description="Disordered" evidence="2">
    <location>
        <begin position="28"/>
        <end position="70"/>
    </location>
</feature>
<evidence type="ECO:0000256" key="1">
    <source>
        <dbReference type="ARBA" id="ARBA00025758"/>
    </source>
</evidence>
<feature type="region of interest" description="Disordered" evidence="2">
    <location>
        <begin position="337"/>
        <end position="356"/>
    </location>
</feature>
<dbReference type="HOGENOM" id="CLU_022029_1_0_1"/>
<dbReference type="GO" id="GO:0032797">
    <property type="term" value="C:SMN complex"/>
    <property type="evidence" value="ECO:0007669"/>
    <property type="project" value="TreeGrafter"/>
</dbReference>
<keyword evidence="4" id="KW-1185">Reference proteome</keyword>
<dbReference type="PANTHER" id="PTHR12794">
    <property type="entry name" value="GEMIN2"/>
    <property type="match status" value="1"/>
</dbReference>
<evidence type="ECO:0000313" key="3">
    <source>
        <dbReference type="EMBL" id="CBX95018.1"/>
    </source>
</evidence>
<accession>E4ZUD9</accession>
<feature type="region of interest" description="Disordered" evidence="2">
    <location>
        <begin position="364"/>
        <end position="385"/>
    </location>
</feature>
<reference evidence="4" key="1">
    <citation type="journal article" date="2011" name="Nat. Commun.">
        <title>Effector diversification within compartments of the Leptosphaeria maculans genome affected by Repeat-Induced Point mutations.</title>
        <authorList>
            <person name="Rouxel T."/>
            <person name="Grandaubert J."/>
            <person name="Hane J.K."/>
            <person name="Hoede C."/>
            <person name="van de Wouw A.P."/>
            <person name="Couloux A."/>
            <person name="Dominguez V."/>
            <person name="Anthouard V."/>
            <person name="Bally P."/>
            <person name="Bourras S."/>
            <person name="Cozijnsen A.J."/>
            <person name="Ciuffetti L.M."/>
            <person name="Degrave A."/>
            <person name="Dilmaghani A."/>
            <person name="Duret L."/>
            <person name="Fudal I."/>
            <person name="Goodwin S.B."/>
            <person name="Gout L."/>
            <person name="Glaser N."/>
            <person name="Linglin J."/>
            <person name="Kema G.H.J."/>
            <person name="Lapalu N."/>
            <person name="Lawrence C.B."/>
            <person name="May K."/>
            <person name="Meyer M."/>
            <person name="Ollivier B."/>
            <person name="Poulain J."/>
            <person name="Schoch C.L."/>
            <person name="Simon A."/>
            <person name="Spatafora J.W."/>
            <person name="Stachowiak A."/>
            <person name="Turgeon B.G."/>
            <person name="Tyler B.M."/>
            <person name="Vincent D."/>
            <person name="Weissenbach J."/>
            <person name="Amselem J."/>
            <person name="Quesneville H."/>
            <person name="Oliver R.P."/>
            <person name="Wincker P."/>
            <person name="Balesdent M.-H."/>
            <person name="Howlett B.J."/>
        </authorList>
    </citation>
    <scope>NUCLEOTIDE SEQUENCE [LARGE SCALE GENOMIC DNA]</scope>
    <source>
        <strain evidence="4">JN3 / isolate v23.1.3 / race Av1-4-5-6-7-8</strain>
    </source>
</reference>
<dbReference type="EMBL" id="FP929126">
    <property type="protein sequence ID" value="CBX95018.1"/>
    <property type="molecule type" value="Genomic_DNA"/>
</dbReference>
<dbReference type="GeneID" id="13287894"/>
<protein>
    <submittedName>
        <fullName evidence="3">Uncharacterized protein</fullName>
    </submittedName>
</protein>
<comment type="similarity">
    <text evidence="1">Belongs to the gemin-2 family.</text>
</comment>
<gene>
    <name evidence="3" type="ORF">LEMA_P114330.1</name>
</gene>
<dbReference type="GO" id="GO:0000387">
    <property type="term" value="P:spliceosomal snRNP assembly"/>
    <property type="evidence" value="ECO:0007669"/>
    <property type="project" value="InterPro"/>
</dbReference>
<dbReference type="AlphaFoldDB" id="E4ZUD9"/>
<evidence type="ECO:0000313" key="4">
    <source>
        <dbReference type="Proteomes" id="UP000002668"/>
    </source>
</evidence>
<dbReference type="OMA" id="HQNSGID"/>
<evidence type="ECO:0000256" key="2">
    <source>
        <dbReference type="SAM" id="MobiDB-lite"/>
    </source>
</evidence>